<reference evidence="1 2" key="1">
    <citation type="submission" date="2023-04" db="EMBL/GenBank/DDBJ databases">
        <title>Spirochaete genome identified in red abalone sample constitutes a novel genus.</title>
        <authorList>
            <person name="Sharma S.P."/>
            <person name="Purcell C.M."/>
            <person name="Hyde J.R."/>
            <person name="Severin A.J."/>
        </authorList>
    </citation>
    <scope>NUCLEOTIDE SEQUENCE [LARGE SCALE GENOMIC DNA]</scope>
    <source>
        <strain evidence="1 2">SP-2023</strain>
    </source>
</reference>
<dbReference type="Proteomes" id="UP001228690">
    <property type="component" value="Chromosome"/>
</dbReference>
<gene>
    <name evidence="1" type="ORF">P0082_07315</name>
</gene>
<dbReference type="EMBL" id="CP123443">
    <property type="protein sequence ID" value="WGK68289.1"/>
    <property type="molecule type" value="Genomic_DNA"/>
</dbReference>
<protein>
    <submittedName>
        <fullName evidence="1">Uncharacterized protein</fullName>
    </submittedName>
</protein>
<proteinExistence type="predicted"/>
<dbReference type="RefSeq" id="WP_326926461.1">
    <property type="nucleotide sequence ID" value="NZ_CP123443.1"/>
</dbReference>
<accession>A0ABY8MHG6</accession>
<keyword evidence="2" id="KW-1185">Reference proteome</keyword>
<evidence type="ECO:0000313" key="1">
    <source>
        <dbReference type="EMBL" id="WGK68289.1"/>
    </source>
</evidence>
<name>A0ABY8MHG6_9SPIO</name>
<sequence length="299" mass="32779">MASCAPISGDSKDPEPPAPIVLNTSVAWVSMREGLVQFDNGTQGAGTVGVVVSKEDTPPTYASVKDLPGFYTRKTKADGTARTVYLSMTDKMTTAKFNANVTVSVNGQATDFVSAITAAPELLHPNTNYYAYFYEITGTTGTAIKKLEFTTENCPAVYPSTEGTYSNVYNQIRADSSSPTIEYKTSESYLIPARFYYVSVSGATTHQFQRNTTFYTISTIAGTTRPLGSLGNFGLANLFYDLYNMTPSGPDENLTLWDEMIGIGPLNTHNLSEFWKIDHRFGGRDFLFYDNKKAVLVTE</sequence>
<evidence type="ECO:0000313" key="2">
    <source>
        <dbReference type="Proteomes" id="UP001228690"/>
    </source>
</evidence>
<organism evidence="1 2">
    <name type="scientific">Candidatus Haliotispira prima</name>
    <dbReference type="NCBI Taxonomy" id="3034016"/>
    <lineage>
        <taxon>Bacteria</taxon>
        <taxon>Pseudomonadati</taxon>
        <taxon>Spirochaetota</taxon>
        <taxon>Spirochaetia</taxon>
        <taxon>Spirochaetales</taxon>
        <taxon>Spirochaetaceae</taxon>
        <taxon>Candidatus Haliotispira</taxon>
    </lineage>
</organism>